<organism evidence="1 2">
    <name type="scientific">Mesorhizobium plurifarium</name>
    <dbReference type="NCBI Taxonomy" id="69974"/>
    <lineage>
        <taxon>Bacteria</taxon>
        <taxon>Pseudomonadati</taxon>
        <taxon>Pseudomonadota</taxon>
        <taxon>Alphaproteobacteria</taxon>
        <taxon>Hyphomicrobiales</taxon>
        <taxon>Phyllobacteriaceae</taxon>
        <taxon>Mesorhizobium</taxon>
    </lineage>
</organism>
<name>A0A090GUF0_MESPL</name>
<dbReference type="Proteomes" id="UP000046122">
    <property type="component" value="Unassembled WGS sequence"/>
</dbReference>
<reference evidence="1 2" key="1">
    <citation type="submission" date="2014-08" db="EMBL/GenBank/DDBJ databases">
        <authorList>
            <person name="Moulin Lionel"/>
        </authorList>
    </citation>
    <scope>NUCLEOTIDE SEQUENCE [LARGE SCALE GENOMIC DNA]</scope>
</reference>
<dbReference type="AlphaFoldDB" id="A0A090GUF0"/>
<evidence type="ECO:0000313" key="2">
    <source>
        <dbReference type="Proteomes" id="UP000046122"/>
    </source>
</evidence>
<accession>A0A090GUF0</accession>
<proteinExistence type="predicted"/>
<sequence>MIYTTILVQLDIDAPATPRLLFAQQIAKRFEADLIAVAAAEPSALVSPSESSPLVAEVLRQRTHEVEDRIKRVKDEFLAVAGNDERASWRAELDDPTRAVALHARAADLVITGAPAAAAAGDYQRTVDPGALVLSLGRPVMFAADGLPAFKGERVMVAWKDCRESRRAVVDAMPFLRNAKEVTVFSAAEEGTLAVRDGAADVVRFLMKHGVKAQSQLLENEGTSVGDSIIVEADRVGADLIVAGGYGHSRFREWAFGGATRCLLKAGSFHRLLSN</sequence>
<gene>
    <name evidence="1" type="ORF">MPL3365_230094</name>
</gene>
<protein>
    <recommendedName>
        <fullName evidence="3">UspA domain-containing protein</fullName>
    </recommendedName>
</protein>
<dbReference type="CDD" id="cd00293">
    <property type="entry name" value="USP-like"/>
    <property type="match status" value="1"/>
</dbReference>
<evidence type="ECO:0000313" key="1">
    <source>
        <dbReference type="EMBL" id="CDX56200.1"/>
    </source>
</evidence>
<evidence type="ECO:0008006" key="3">
    <source>
        <dbReference type="Google" id="ProtNLM"/>
    </source>
</evidence>
<dbReference type="SUPFAM" id="SSF52402">
    <property type="entry name" value="Adenine nucleotide alpha hydrolases-like"/>
    <property type="match status" value="2"/>
</dbReference>
<dbReference type="EMBL" id="CCNE01000016">
    <property type="protein sequence ID" value="CDX56200.1"/>
    <property type="molecule type" value="Genomic_DNA"/>
</dbReference>
<dbReference type="Gene3D" id="3.40.50.12370">
    <property type="match status" value="1"/>
</dbReference>